<feature type="domain" description="EVE" evidence="1">
    <location>
        <begin position="54"/>
        <end position="189"/>
    </location>
</feature>
<dbReference type="OrthoDB" id="10251237at2759"/>
<reference evidence="2 3" key="1">
    <citation type="journal article" date="2015" name="Mol. Biochem. Parasitol.">
        <title>Identification of polymorphic genes for use in assemblage B genotyping assays through comparative genomics of multiple assemblage B Giardia duodenalis isolates.</title>
        <authorList>
            <person name="Wielinga C."/>
            <person name="Thompson R.C."/>
            <person name="Monis P."/>
            <person name="Ryan U."/>
        </authorList>
    </citation>
    <scope>NUCLEOTIDE SEQUENCE [LARGE SCALE GENOMIC DNA]</scope>
    <source>
        <strain evidence="2 3">BAH15c1</strain>
    </source>
</reference>
<dbReference type="InterPro" id="IPR002740">
    <property type="entry name" value="EVE_domain"/>
</dbReference>
<dbReference type="VEuPathDB" id="GiardiaDB:QR46_2677"/>
<dbReference type="Pfam" id="PF01878">
    <property type="entry name" value="EVE"/>
    <property type="match status" value="1"/>
</dbReference>
<dbReference type="EMBL" id="JXTI01000073">
    <property type="protein sequence ID" value="KWX13339.1"/>
    <property type="molecule type" value="Genomic_DNA"/>
</dbReference>
<proteinExistence type="predicted"/>
<evidence type="ECO:0000313" key="2">
    <source>
        <dbReference type="EMBL" id="KWX13339.1"/>
    </source>
</evidence>
<comment type="caution">
    <text evidence="2">The sequence shown here is derived from an EMBL/GenBank/DDBJ whole genome shotgun (WGS) entry which is preliminary data.</text>
</comment>
<evidence type="ECO:0000313" key="3">
    <source>
        <dbReference type="Proteomes" id="UP000070089"/>
    </source>
</evidence>
<dbReference type="InterPro" id="IPR015947">
    <property type="entry name" value="PUA-like_sf"/>
</dbReference>
<organism evidence="2 3">
    <name type="scientific">Giardia duodenalis assemblage B</name>
    <dbReference type="NCBI Taxonomy" id="1394984"/>
    <lineage>
        <taxon>Eukaryota</taxon>
        <taxon>Metamonada</taxon>
        <taxon>Diplomonadida</taxon>
        <taxon>Hexamitidae</taxon>
        <taxon>Giardiinae</taxon>
        <taxon>Giardia</taxon>
    </lineage>
</organism>
<evidence type="ECO:0000259" key="1">
    <source>
        <dbReference type="Pfam" id="PF01878"/>
    </source>
</evidence>
<gene>
    <name evidence="2" type="ORF">QR46_2677</name>
</gene>
<dbReference type="AlphaFoldDB" id="A0A132NTC4"/>
<protein>
    <recommendedName>
        <fullName evidence="1">EVE domain-containing protein</fullName>
    </recommendedName>
</protein>
<dbReference type="Proteomes" id="UP000070089">
    <property type="component" value="Unassembled WGS sequence"/>
</dbReference>
<name>A0A132NTC4_GIAIN</name>
<dbReference type="SUPFAM" id="SSF88697">
    <property type="entry name" value="PUA domain-like"/>
    <property type="match status" value="1"/>
</dbReference>
<dbReference type="Gene3D" id="3.10.590.10">
    <property type="entry name" value="ph1033 like domains"/>
    <property type="match status" value="1"/>
</dbReference>
<accession>A0A132NTC4</accession>
<sequence length="209" mass="23639">MSWVCKQRWGKKLRNSQFFGHMFSTSDGIDMGSDVQLSGIRTDLINAMNANPRYILKTNANMVSFKEILKASEQDGSYMYTGITKPADRLLVSRLQPHDQALLIHSGPARMAGAHAVIEVAGRPQTYFDASLRRQAHRVPFRYIRTLKRVIPLEALVRIGRELEIELFSEKRRLMIDQITEAQFVALLKLEEGSGEVDDEATRPSDSSS</sequence>